<feature type="domain" description="ACT" evidence="8">
    <location>
        <begin position="17"/>
        <end position="88"/>
    </location>
</feature>
<evidence type="ECO:0000256" key="1">
    <source>
        <dbReference type="ARBA" id="ARBA00010122"/>
    </source>
</evidence>
<evidence type="ECO:0000256" key="5">
    <source>
        <dbReference type="ARBA" id="ARBA00022777"/>
    </source>
</evidence>
<dbReference type="PANTHER" id="PTHR21499">
    <property type="entry name" value="ASPARTATE KINASE"/>
    <property type="match status" value="1"/>
</dbReference>
<evidence type="ECO:0000259" key="8">
    <source>
        <dbReference type="PROSITE" id="PS51671"/>
    </source>
</evidence>
<keyword evidence="3" id="KW-0808">Transferase</keyword>
<comment type="catalytic activity">
    <reaction evidence="7">
        <text>L-aspartate + ATP = 4-phospho-L-aspartate + ADP</text>
        <dbReference type="Rhea" id="RHEA:23776"/>
        <dbReference type="ChEBI" id="CHEBI:29991"/>
        <dbReference type="ChEBI" id="CHEBI:30616"/>
        <dbReference type="ChEBI" id="CHEBI:57535"/>
        <dbReference type="ChEBI" id="CHEBI:456216"/>
        <dbReference type="EC" id="2.7.2.4"/>
    </reaction>
</comment>
<dbReference type="Proteomes" id="UP000630660">
    <property type="component" value="Unassembled WGS sequence"/>
</dbReference>
<evidence type="ECO:0000256" key="6">
    <source>
        <dbReference type="ARBA" id="ARBA00022840"/>
    </source>
</evidence>
<accession>A0A9D5QD04</accession>
<gene>
    <name evidence="9" type="ORF">GF359_04940</name>
</gene>
<comment type="caution">
    <text evidence="9">The sequence shown here is derived from an EMBL/GenBank/DDBJ whole genome shotgun (WGS) entry which is preliminary data.</text>
</comment>
<protein>
    <recommendedName>
        <fullName evidence="2">aspartate kinase</fullName>
        <ecNumber evidence="2">2.7.2.4</ecNumber>
    </recommendedName>
</protein>
<dbReference type="GO" id="GO:0005829">
    <property type="term" value="C:cytosol"/>
    <property type="evidence" value="ECO:0007669"/>
    <property type="project" value="TreeGrafter"/>
</dbReference>
<keyword evidence="4" id="KW-0547">Nucleotide-binding</keyword>
<comment type="similarity">
    <text evidence="1">Belongs to the aspartokinase family.</text>
</comment>
<dbReference type="AlphaFoldDB" id="A0A9D5QD04"/>
<dbReference type="GO" id="GO:0009090">
    <property type="term" value="P:homoserine biosynthetic process"/>
    <property type="evidence" value="ECO:0007669"/>
    <property type="project" value="TreeGrafter"/>
</dbReference>
<dbReference type="InterPro" id="IPR054352">
    <property type="entry name" value="ACT_Aspartokinase"/>
</dbReference>
<dbReference type="PANTHER" id="PTHR21499:SF3">
    <property type="entry name" value="ASPARTOKINASE"/>
    <property type="match status" value="1"/>
</dbReference>
<dbReference type="InterPro" id="IPR002912">
    <property type="entry name" value="ACT_dom"/>
</dbReference>
<reference evidence="9" key="1">
    <citation type="submission" date="2019-11" db="EMBL/GenBank/DDBJ databases">
        <title>Microbial mats filling the niche in hypersaline microbial mats.</title>
        <authorList>
            <person name="Wong H.L."/>
            <person name="Macleod F.I."/>
            <person name="White R.A. III"/>
            <person name="Burns B.P."/>
        </authorList>
    </citation>
    <scope>NUCLEOTIDE SEQUENCE</scope>
    <source>
        <strain evidence="9">Bin_327</strain>
    </source>
</reference>
<dbReference type="EC" id="2.7.2.4" evidence="2"/>
<sequence length="156" mass="17063">MGSAVELVEIKTNMAMVVAKSVPDRPGIAAELFSHLGSGGFNILMIAESKLTENRADISFALEDKYVTKAVEHLKGLASLDNPEFIVKHEMGMLTVYGKKLSREMGIAGKVFSLLAQEAINIEMISTSFSSISVLIEEPYLKPARNLISKEFELDV</sequence>
<dbReference type="GO" id="GO:0005524">
    <property type="term" value="F:ATP binding"/>
    <property type="evidence" value="ECO:0007669"/>
    <property type="project" value="UniProtKB-KW"/>
</dbReference>
<evidence type="ECO:0000256" key="7">
    <source>
        <dbReference type="ARBA" id="ARBA00047872"/>
    </source>
</evidence>
<keyword evidence="6" id="KW-0067">ATP-binding</keyword>
<evidence type="ECO:0000256" key="3">
    <source>
        <dbReference type="ARBA" id="ARBA00022679"/>
    </source>
</evidence>
<dbReference type="PROSITE" id="PS51671">
    <property type="entry name" value="ACT"/>
    <property type="match status" value="1"/>
</dbReference>
<evidence type="ECO:0000313" key="9">
    <source>
        <dbReference type="EMBL" id="MBD3364541.1"/>
    </source>
</evidence>
<dbReference type="EMBL" id="WJKJ01000160">
    <property type="protein sequence ID" value="MBD3364541.1"/>
    <property type="molecule type" value="Genomic_DNA"/>
</dbReference>
<evidence type="ECO:0000256" key="4">
    <source>
        <dbReference type="ARBA" id="ARBA00022741"/>
    </source>
</evidence>
<name>A0A9D5QD04_UNCW3</name>
<dbReference type="Gene3D" id="3.30.2130.10">
    <property type="entry name" value="VC0802-like"/>
    <property type="match status" value="1"/>
</dbReference>
<organism evidence="9 10">
    <name type="scientific">candidate division WOR-3 bacterium</name>
    <dbReference type="NCBI Taxonomy" id="2052148"/>
    <lineage>
        <taxon>Bacteria</taxon>
        <taxon>Bacteria division WOR-3</taxon>
    </lineage>
</organism>
<dbReference type="GO" id="GO:0009089">
    <property type="term" value="P:lysine biosynthetic process via diaminopimelate"/>
    <property type="evidence" value="ECO:0007669"/>
    <property type="project" value="TreeGrafter"/>
</dbReference>
<evidence type="ECO:0000313" key="10">
    <source>
        <dbReference type="Proteomes" id="UP000630660"/>
    </source>
</evidence>
<dbReference type="InterPro" id="IPR045865">
    <property type="entry name" value="ACT-like_dom_sf"/>
</dbReference>
<dbReference type="GO" id="GO:0004072">
    <property type="term" value="F:aspartate kinase activity"/>
    <property type="evidence" value="ECO:0007669"/>
    <property type="project" value="UniProtKB-EC"/>
</dbReference>
<keyword evidence="5" id="KW-0418">Kinase</keyword>
<proteinExistence type="inferred from homology"/>
<evidence type="ECO:0000256" key="2">
    <source>
        <dbReference type="ARBA" id="ARBA00013059"/>
    </source>
</evidence>
<dbReference type="Pfam" id="PF22468">
    <property type="entry name" value="ACT_9"/>
    <property type="match status" value="2"/>
</dbReference>
<dbReference type="SUPFAM" id="SSF55021">
    <property type="entry name" value="ACT-like"/>
    <property type="match status" value="2"/>
</dbReference>